<dbReference type="SUPFAM" id="SSF47413">
    <property type="entry name" value="lambda repressor-like DNA-binding domains"/>
    <property type="match status" value="1"/>
</dbReference>
<evidence type="ECO:0000259" key="1">
    <source>
        <dbReference type="PROSITE" id="PS50943"/>
    </source>
</evidence>
<accession>A0A2R9T2G8</accession>
<protein>
    <recommendedName>
        <fullName evidence="1">HTH cro/C1-type domain-containing protein</fullName>
    </recommendedName>
</protein>
<proteinExistence type="predicted"/>
<dbReference type="Gene3D" id="1.10.260.40">
    <property type="entry name" value="lambda repressor-like DNA-binding domains"/>
    <property type="match status" value="1"/>
</dbReference>
<dbReference type="KEGG" id="pvo:PVOR_01950"/>
<dbReference type="SMART" id="SM00530">
    <property type="entry name" value="HTH_XRE"/>
    <property type="match status" value="1"/>
</dbReference>
<dbReference type="EMBL" id="ADHJ01000001">
    <property type="protein sequence ID" value="EFU43929.1"/>
    <property type="molecule type" value="Genomic_DNA"/>
</dbReference>
<dbReference type="GO" id="GO:0003677">
    <property type="term" value="F:DNA binding"/>
    <property type="evidence" value="ECO:0007669"/>
    <property type="project" value="InterPro"/>
</dbReference>
<dbReference type="CDD" id="cd00093">
    <property type="entry name" value="HTH_XRE"/>
    <property type="match status" value="1"/>
</dbReference>
<name>A0A2R9T2G8_9BACL</name>
<gene>
    <name evidence="2" type="ORF">PVOR_01950</name>
</gene>
<dbReference type="InterPro" id="IPR010982">
    <property type="entry name" value="Lambda_DNA-bd_dom_sf"/>
</dbReference>
<evidence type="ECO:0000313" key="2">
    <source>
        <dbReference type="EMBL" id="EFU43929.1"/>
    </source>
</evidence>
<feature type="domain" description="HTH cro/C1-type" evidence="1">
    <location>
        <begin position="10"/>
        <end position="60"/>
    </location>
</feature>
<comment type="caution">
    <text evidence="2">The sequence shown here is derived from an EMBL/GenBank/DDBJ whole genome shotgun (WGS) entry which is preliminary data.</text>
</comment>
<dbReference type="RefSeq" id="WP_006207349.1">
    <property type="nucleotide sequence ID" value="NZ_ADHJ01000001.1"/>
</dbReference>
<dbReference type="Pfam" id="PF01381">
    <property type="entry name" value="HTH_3"/>
    <property type="match status" value="1"/>
</dbReference>
<dbReference type="InterPro" id="IPR001387">
    <property type="entry name" value="Cro/C1-type_HTH"/>
</dbReference>
<reference evidence="2 3" key="1">
    <citation type="journal article" date="2010" name="BMC Genomics">
        <title>Genome sequence of the pattern forming Paenibacillus vortex bacterium reveals potential for thriving in complex environments.</title>
        <authorList>
            <person name="Sirota-Madi A."/>
            <person name="Olender T."/>
            <person name="Helman Y."/>
            <person name="Ingham C."/>
            <person name="Brainis I."/>
            <person name="Roth D."/>
            <person name="Hagi E."/>
            <person name="Brodsky L."/>
            <person name="Leshkowitz D."/>
            <person name="Galatenko V."/>
            <person name="Nikolaev V."/>
            <person name="Mugasimangalam R.C."/>
            <person name="Bransburg-Zabary S."/>
            <person name="Gutnick D.L."/>
            <person name="Lancet D."/>
            <person name="Ben-Jacob E."/>
        </authorList>
    </citation>
    <scope>NUCLEOTIDE SEQUENCE [LARGE SCALE GENOMIC DNA]</scope>
    <source>
        <strain evidence="2 3">V453</strain>
    </source>
</reference>
<dbReference type="Proteomes" id="UP000003094">
    <property type="component" value="Unassembled WGS sequence"/>
</dbReference>
<evidence type="ECO:0000313" key="3">
    <source>
        <dbReference type="Proteomes" id="UP000003094"/>
    </source>
</evidence>
<keyword evidence="3" id="KW-1185">Reference proteome</keyword>
<dbReference type="AlphaFoldDB" id="A0A2R9T2G8"/>
<sequence>MDGLGVMAVRINADMTQVEFAEKLRVSPALISLVESGRRTVTEELQVRIAQAFGTGPDVIQAIERARDSKKLAL</sequence>
<dbReference type="PROSITE" id="PS50943">
    <property type="entry name" value="HTH_CROC1"/>
    <property type="match status" value="1"/>
</dbReference>
<organism evidence="2 3">
    <name type="scientific">Paenibacillus vortex V453</name>
    <dbReference type="NCBI Taxonomy" id="715225"/>
    <lineage>
        <taxon>Bacteria</taxon>
        <taxon>Bacillati</taxon>
        <taxon>Bacillota</taxon>
        <taxon>Bacilli</taxon>
        <taxon>Bacillales</taxon>
        <taxon>Paenibacillaceae</taxon>
        <taxon>Paenibacillus</taxon>
    </lineage>
</organism>